<evidence type="ECO:0000256" key="4">
    <source>
        <dbReference type="ARBA" id="ARBA00022741"/>
    </source>
</evidence>
<reference evidence="8 9" key="1">
    <citation type="submission" date="2008-09" db="EMBL/GenBank/DDBJ databases">
        <authorList>
            <person name="Fulton L."/>
            <person name="Clifton S."/>
            <person name="Fulton B."/>
            <person name="Xu J."/>
            <person name="Minx P."/>
            <person name="Pepin K.H."/>
            <person name="Johnson M."/>
            <person name="Thiruvilangam P."/>
            <person name="Bhonagiri V."/>
            <person name="Nash W.E."/>
            <person name="Mardis E.R."/>
            <person name="Wilson R.K."/>
        </authorList>
    </citation>
    <scope>NUCLEOTIDE SEQUENCE [LARGE SCALE GENOMIC DNA]</scope>
    <source>
        <strain evidence="8 9">DSM 7454</strain>
    </source>
</reference>
<dbReference type="InterPro" id="IPR011063">
    <property type="entry name" value="TilS/TtcA_N"/>
</dbReference>
<dbReference type="eggNOG" id="COG0037">
    <property type="taxonomic scope" value="Bacteria"/>
</dbReference>
<dbReference type="Gene3D" id="3.40.50.620">
    <property type="entry name" value="HUPs"/>
    <property type="match status" value="1"/>
</dbReference>
<keyword evidence="5" id="KW-0067">ATP-binding</keyword>
<feature type="domain" description="tRNA(Ile)-lysidine/2-thiocytidine synthase N-terminal" evidence="7">
    <location>
        <begin position="3"/>
        <end position="92"/>
    </location>
</feature>
<keyword evidence="2" id="KW-0436">Ligase</keyword>
<dbReference type="GO" id="GO:0008033">
    <property type="term" value="P:tRNA processing"/>
    <property type="evidence" value="ECO:0007669"/>
    <property type="project" value="UniProtKB-KW"/>
</dbReference>
<evidence type="ECO:0000259" key="7">
    <source>
        <dbReference type="Pfam" id="PF01171"/>
    </source>
</evidence>
<dbReference type="Proteomes" id="UP000005451">
    <property type="component" value="Unassembled WGS sequence"/>
</dbReference>
<comment type="caution">
    <text evidence="8">The sequence shown here is derived from an EMBL/GenBank/DDBJ whole genome shotgun (WGS) entry which is preliminary data.</text>
</comment>
<dbReference type="PANTHER" id="PTHR43033">
    <property type="entry name" value="TRNA(ILE)-LYSIDINE SYNTHASE-RELATED"/>
    <property type="match status" value="1"/>
</dbReference>
<dbReference type="PANTHER" id="PTHR43033:SF1">
    <property type="entry name" value="TRNA(ILE)-LYSIDINE SYNTHASE-RELATED"/>
    <property type="match status" value="1"/>
</dbReference>
<dbReference type="EMBL" id="ABXA01000028">
    <property type="protein sequence ID" value="EEB36069.1"/>
    <property type="molecule type" value="Genomic_DNA"/>
</dbReference>
<accession>B6W913</accession>
<gene>
    <name evidence="8" type="ORF">ANHYDRO_01064</name>
</gene>
<protein>
    <recommendedName>
        <fullName evidence="1">tRNA(Ile)-lysidine synthetase</fullName>
        <ecNumber evidence="1">6.3.4.19</ecNumber>
    </recommendedName>
</protein>
<dbReference type="SUPFAM" id="SSF52402">
    <property type="entry name" value="Adenine nucleotide alpha hydrolases-like"/>
    <property type="match status" value="1"/>
</dbReference>
<dbReference type="InterPro" id="IPR014729">
    <property type="entry name" value="Rossmann-like_a/b/a_fold"/>
</dbReference>
<evidence type="ECO:0000256" key="2">
    <source>
        <dbReference type="ARBA" id="ARBA00022598"/>
    </source>
</evidence>
<organism evidence="8 9">
    <name type="scientific">Anaerococcus hydrogenalis DSM 7454</name>
    <dbReference type="NCBI Taxonomy" id="561177"/>
    <lineage>
        <taxon>Bacteria</taxon>
        <taxon>Bacillati</taxon>
        <taxon>Bacillota</taxon>
        <taxon>Tissierellia</taxon>
        <taxon>Tissierellales</taxon>
        <taxon>Peptoniphilaceae</taxon>
        <taxon>Anaerococcus</taxon>
    </lineage>
</organism>
<sequence>MNFLIRLKKNYKNAKIAVAHNMDDQAETVLMRIIRGSGLDGLKAMDYKNGPIIRPIMDFKKSQILKFLDYNKIDYHIDYTNLQRDYTRNKIRLDIIPQIEKINPNFKKSLVNLSEVSKNDYEILKDIEDEIFEKILVKKVKTN</sequence>
<keyword evidence="3" id="KW-0819">tRNA processing</keyword>
<dbReference type="NCBIfam" id="TIGR02432">
    <property type="entry name" value="lysidine_TilS_N"/>
    <property type="match status" value="1"/>
</dbReference>
<evidence type="ECO:0000313" key="9">
    <source>
        <dbReference type="Proteomes" id="UP000005451"/>
    </source>
</evidence>
<dbReference type="STRING" id="561177.ANHYDRO_01064"/>
<dbReference type="EC" id="6.3.4.19" evidence="1"/>
<keyword evidence="4" id="KW-0547">Nucleotide-binding</keyword>
<evidence type="ECO:0000313" key="8">
    <source>
        <dbReference type="EMBL" id="EEB36069.1"/>
    </source>
</evidence>
<dbReference type="AlphaFoldDB" id="B6W913"/>
<dbReference type="CDD" id="cd01992">
    <property type="entry name" value="TilS_N"/>
    <property type="match status" value="1"/>
</dbReference>
<dbReference type="InterPro" id="IPR012094">
    <property type="entry name" value="tRNA_Ile_lys_synt"/>
</dbReference>
<dbReference type="Pfam" id="PF01171">
    <property type="entry name" value="ATP_bind_3"/>
    <property type="match status" value="1"/>
</dbReference>
<comment type="catalytic activity">
    <reaction evidence="6">
        <text>cytidine(34) in tRNA(Ile2) + L-lysine + ATP = lysidine(34) in tRNA(Ile2) + AMP + diphosphate + H(+)</text>
        <dbReference type="Rhea" id="RHEA:43744"/>
        <dbReference type="Rhea" id="RHEA-COMP:10625"/>
        <dbReference type="Rhea" id="RHEA-COMP:10670"/>
        <dbReference type="ChEBI" id="CHEBI:15378"/>
        <dbReference type="ChEBI" id="CHEBI:30616"/>
        <dbReference type="ChEBI" id="CHEBI:32551"/>
        <dbReference type="ChEBI" id="CHEBI:33019"/>
        <dbReference type="ChEBI" id="CHEBI:82748"/>
        <dbReference type="ChEBI" id="CHEBI:83665"/>
        <dbReference type="ChEBI" id="CHEBI:456215"/>
        <dbReference type="EC" id="6.3.4.19"/>
    </reaction>
</comment>
<dbReference type="GO" id="GO:0032267">
    <property type="term" value="F:tRNA(Ile)-lysidine synthase activity"/>
    <property type="evidence" value="ECO:0007669"/>
    <property type="project" value="UniProtKB-EC"/>
</dbReference>
<name>B6W913_9FIRM</name>
<dbReference type="GO" id="GO:0005524">
    <property type="term" value="F:ATP binding"/>
    <property type="evidence" value="ECO:0007669"/>
    <property type="project" value="UniProtKB-KW"/>
</dbReference>
<reference evidence="8 9" key="2">
    <citation type="submission" date="2008-10" db="EMBL/GenBank/DDBJ databases">
        <title>Draft genome sequence of Anaerococcus hydrogenalis (DSM 7454).</title>
        <authorList>
            <person name="Sudarsanam P."/>
            <person name="Ley R."/>
            <person name="Guruge J."/>
            <person name="Turnbaugh P.J."/>
            <person name="Mahowald M."/>
            <person name="Liep D."/>
            <person name="Gordon J."/>
        </authorList>
    </citation>
    <scope>NUCLEOTIDE SEQUENCE [LARGE SCALE GENOMIC DNA]</scope>
    <source>
        <strain evidence="8 9">DSM 7454</strain>
    </source>
</reference>
<evidence type="ECO:0000256" key="6">
    <source>
        <dbReference type="ARBA" id="ARBA00048539"/>
    </source>
</evidence>
<evidence type="ECO:0000256" key="3">
    <source>
        <dbReference type="ARBA" id="ARBA00022694"/>
    </source>
</evidence>
<dbReference type="InterPro" id="IPR012795">
    <property type="entry name" value="tRNA_Ile_lys_synt_N"/>
</dbReference>
<proteinExistence type="predicted"/>
<evidence type="ECO:0000256" key="5">
    <source>
        <dbReference type="ARBA" id="ARBA00022840"/>
    </source>
</evidence>
<evidence type="ECO:0000256" key="1">
    <source>
        <dbReference type="ARBA" id="ARBA00013267"/>
    </source>
</evidence>